<proteinExistence type="predicted"/>
<keyword evidence="2" id="KW-1185">Reference proteome</keyword>
<dbReference type="EMBL" id="JAWDIE010000007">
    <property type="protein sequence ID" value="MEJ7138029.1"/>
    <property type="molecule type" value="Genomic_DNA"/>
</dbReference>
<name>A0ACC6P1E3_9BURK</name>
<gene>
    <name evidence="1" type="ORF">RV045_06245</name>
</gene>
<organism evidence="1 2">
    <name type="scientific">Amphibiibacter pelophylacis</name>
    <dbReference type="NCBI Taxonomy" id="1799477"/>
    <lineage>
        <taxon>Bacteria</taxon>
        <taxon>Pseudomonadati</taxon>
        <taxon>Pseudomonadota</taxon>
        <taxon>Betaproteobacteria</taxon>
        <taxon>Burkholderiales</taxon>
        <taxon>Sphaerotilaceae</taxon>
        <taxon>Amphibiibacter</taxon>
    </lineage>
</organism>
<reference evidence="1" key="1">
    <citation type="submission" date="2023-10" db="EMBL/GenBank/DDBJ databases">
        <title>Amphibacter perezi, gen. nov., sp. nov. a novel taxa of the family Comamonadaceae, class Betaproteobacteria isolated from the skin microbiota of Pelophylax perezi from different populations.</title>
        <authorList>
            <person name="Costa S."/>
            <person name="Proenca D.N."/>
            <person name="Lopes I."/>
            <person name="Morais P.V."/>
        </authorList>
    </citation>
    <scope>NUCLEOTIDE SEQUENCE</scope>
    <source>
        <strain evidence="1">SL12-8</strain>
    </source>
</reference>
<protein>
    <submittedName>
        <fullName evidence="1">Circularly permuted type 2 ATP-grasp protein</fullName>
    </submittedName>
</protein>
<accession>A0ACC6P1E3</accession>
<dbReference type="Proteomes" id="UP001364695">
    <property type="component" value="Unassembled WGS sequence"/>
</dbReference>
<evidence type="ECO:0000313" key="2">
    <source>
        <dbReference type="Proteomes" id="UP001364695"/>
    </source>
</evidence>
<sequence length="862" mass="93480">MNAPDTPPLPPSLRHDEMRSPDGSVRSAWQGLARQIQRTPLEAMSERIAQIERRIQEDGITHNAHGGVDRPWPLDLIPLIVSAQDWAPLAAGLAQRARLLNALLADLHGAQDSLRSGLLPPALVYGQHGFLWPCHGLQPPRGLWLLQLAVDVARAPDGRWWVLADRTQSPAGMGYALENRLIISRAFPDLFARLRVHHLADFFRQQRDSLAALAPTEAGETPHIALLTTGPAQATYFEQVFLARYLGLPLVEGQDLTVRSGQVLLRTLSGLKRVHVLLRWPDDALCDPLELRGDAFAGVAGLLQAVRAGQVLVANALGSGVVGCNALSGFLPGLCQHLLGEALLLPGVATWWCGEAATLATVRERVLEPDPDRADVLVKPAYPSQKMPAVFVSDLSASERQALWARITAQPRAYVVQESVRLSQAPVWPRQRPTQGDALAALQPRPLILRGYVTVTPEGRYTAMPGGLARVAADLSTRDVSLQRGGASKDVWVLSSGSVSDFTLLAPSVGVRDLVRSGANLSSRATENLFWLGRHSARVEHSARLLRVAINRLVDQGLASPPLAPVLALARALGYLPPARSGETEGDEGREEGRDEARDEAPADRFGLLQAIHDPRQGGSLASHILGMSGSASQVRERLSTDHWHTLGQLQREQRRTHSHPPALDEAIGVLDRVLTLASSLTGFALDNMTRDIGWHFLAVGRRMERLVFYSGAIAHRLVQPPDTAGLDWLLDLADSGITYRSRYPRTPELLPVIDLIVFDPHNPHSVLFQGLALQDDLGWLERTLPGDAAGFTAVLHGPLAALQAFDLTALEPGDSERLAQGAQDLAQALHALTAAAVQVADVLGRRCFTHADDVSQQTLAL</sequence>
<comment type="caution">
    <text evidence="1">The sequence shown here is derived from an EMBL/GenBank/DDBJ whole genome shotgun (WGS) entry which is preliminary data.</text>
</comment>
<evidence type="ECO:0000313" key="1">
    <source>
        <dbReference type="EMBL" id="MEJ7138029.1"/>
    </source>
</evidence>